<dbReference type="EC" id="4.3.99.3" evidence="1"/>
<comment type="pathway">
    <text evidence="1">Purine metabolism; 7-cyano-7-deazaguanine biosynthesis.</text>
</comment>
<keyword evidence="1" id="KW-0949">S-adenosyl-L-methionine</keyword>
<evidence type="ECO:0000256" key="1">
    <source>
        <dbReference type="HAMAP-Rule" id="MF_00917"/>
    </source>
</evidence>
<keyword evidence="1" id="KW-0479">Metal-binding</keyword>
<feature type="binding site" evidence="1">
    <location>
        <position position="70"/>
    </location>
    <ligand>
        <name>[4Fe-4S] cluster</name>
        <dbReference type="ChEBI" id="CHEBI:49883"/>
        <note>4Fe-4S-S-AdoMet</note>
    </ligand>
</feature>
<comment type="cofactor">
    <cofactor evidence="1">
        <name>[4Fe-4S] cluster</name>
        <dbReference type="ChEBI" id="CHEBI:49883"/>
    </cofactor>
    <text evidence="1">Binds 1 [4Fe-4S] cluster. The cluster is coordinated with 3 cysteines and an exchangeable S-adenosyl-L-methionine.</text>
</comment>
<feature type="binding site" evidence="1">
    <location>
        <position position="75"/>
    </location>
    <ligand>
        <name>Mg(2+)</name>
        <dbReference type="ChEBI" id="CHEBI:18420"/>
    </ligand>
</feature>
<comment type="cofactor">
    <cofactor evidence="1">
        <name>Mg(2+)</name>
        <dbReference type="ChEBI" id="CHEBI:18420"/>
    </cofactor>
</comment>
<dbReference type="PANTHER" id="PTHR42836">
    <property type="entry name" value="7-CARBOXY-7-DEAZAGUANINE SYNTHASE"/>
    <property type="match status" value="1"/>
</dbReference>
<feature type="binding site" evidence="1">
    <location>
        <position position="66"/>
    </location>
    <ligand>
        <name>[4Fe-4S] cluster</name>
        <dbReference type="ChEBI" id="CHEBI:49883"/>
        <note>4Fe-4S-S-AdoMet</note>
    </ligand>
</feature>
<reference evidence="2 3" key="1">
    <citation type="journal article" date="2019" name="Int. J. Syst. Evol. Microbiol.">
        <title>Capsulimonas corticalis gen. nov., sp. nov., an aerobic capsulated bacterium, of a novel bacterial order, Capsulimonadales ord. nov., of the class Armatimonadia of the phylum Armatimonadetes.</title>
        <authorList>
            <person name="Li J."/>
            <person name="Kudo C."/>
            <person name="Tonouchi A."/>
        </authorList>
    </citation>
    <scope>NUCLEOTIDE SEQUENCE [LARGE SCALE GENOMIC DNA]</scope>
    <source>
        <strain evidence="2 3">AX-7</strain>
    </source>
</reference>
<dbReference type="CDD" id="cd01335">
    <property type="entry name" value="Radical_SAM"/>
    <property type="match status" value="1"/>
</dbReference>
<dbReference type="InterPro" id="IPR058240">
    <property type="entry name" value="rSAM_sf"/>
</dbReference>
<feature type="binding site" evidence="1">
    <location>
        <position position="107"/>
    </location>
    <ligand>
        <name>S-adenosyl-L-methionine</name>
        <dbReference type="ChEBI" id="CHEBI:59789"/>
    </ligand>
</feature>
<dbReference type="AlphaFoldDB" id="A0A402CT64"/>
<keyword evidence="3" id="KW-1185">Reference proteome</keyword>
<keyword evidence="1" id="KW-0408">Iron</keyword>
<feature type="binding site" evidence="1">
    <location>
        <begin position="149"/>
        <end position="151"/>
    </location>
    <ligand>
        <name>S-adenosyl-L-methionine</name>
        <dbReference type="ChEBI" id="CHEBI:59789"/>
    </ligand>
</feature>
<evidence type="ECO:0000313" key="3">
    <source>
        <dbReference type="Proteomes" id="UP000287394"/>
    </source>
</evidence>
<feature type="binding site" evidence="1">
    <location>
        <position position="105"/>
    </location>
    <ligand>
        <name>substrate</name>
    </ligand>
</feature>
<comment type="similarity">
    <text evidence="1">Belongs to the radical SAM superfamily. 7-carboxy-7-deazaguanine synthase family.</text>
</comment>
<dbReference type="RefSeq" id="WP_165864055.1">
    <property type="nucleotide sequence ID" value="NZ_AP025739.1"/>
</dbReference>
<dbReference type="GO" id="GO:0016840">
    <property type="term" value="F:carbon-nitrogen lyase activity"/>
    <property type="evidence" value="ECO:0007669"/>
    <property type="project" value="UniProtKB-UniRule"/>
</dbReference>
<dbReference type="HAMAP" id="MF_00917">
    <property type="entry name" value="QueE"/>
    <property type="match status" value="1"/>
</dbReference>
<dbReference type="GO" id="GO:0008616">
    <property type="term" value="P:tRNA queuosine(34) biosynthetic process"/>
    <property type="evidence" value="ECO:0007669"/>
    <property type="project" value="UniProtKB-UniRule"/>
</dbReference>
<name>A0A402CT64_9BACT</name>
<dbReference type="KEGG" id="ccot:CCAX7_28910"/>
<comment type="subunit">
    <text evidence="1">Homodimer.</text>
</comment>
<dbReference type="FunCoup" id="A0A402CT64">
    <property type="interactions" value="86"/>
</dbReference>
<sequence>MSSTLVLQPHNGRPYLGATPDPAAATRDAMAAAKSGALPLVEIFYSLQGEGLRTGQATVFVRFAGCNLACEFCDTDFRVQRLGTPEEIADEIASLAPDCRWVCFTGGEPTIQDLQALSDLLHARGYHLQMETNGTRPQPGWGIDHVTVSPKQPQGGRLDSWYEANAAEFKYVVDDDADLARALDGARGHGRMTFLQPNALNKDAVALCIEAVKAHPALFRLSLQTHKFLDIR</sequence>
<accession>A0A402CT64</accession>
<dbReference type="EMBL" id="AP025739">
    <property type="protein sequence ID" value="BDI30840.1"/>
    <property type="molecule type" value="Genomic_DNA"/>
</dbReference>
<comment type="caution">
    <text evidence="1">Lacks conserved residue(s) required for the propagation of feature annotation.</text>
</comment>
<dbReference type="SUPFAM" id="SSF102114">
    <property type="entry name" value="Radical SAM enzymes"/>
    <property type="match status" value="1"/>
</dbReference>
<dbReference type="InterPro" id="IPR007197">
    <property type="entry name" value="rSAM"/>
</dbReference>
<dbReference type="Proteomes" id="UP000287394">
    <property type="component" value="Chromosome"/>
</dbReference>
<keyword evidence="1" id="KW-0671">Queuosine biosynthesis</keyword>
<comment type="cofactor">
    <cofactor evidence="1">
        <name>S-adenosyl-L-methionine</name>
        <dbReference type="ChEBI" id="CHEBI:59789"/>
    </cofactor>
    <text evidence="1">Binds 1 S-adenosyl-L-methionine per subunit.</text>
</comment>
<feature type="binding site" evidence="1">
    <location>
        <begin position="47"/>
        <end position="49"/>
    </location>
    <ligand>
        <name>substrate</name>
    </ligand>
</feature>
<dbReference type="GO" id="GO:1904047">
    <property type="term" value="F:S-adenosyl-L-methionine binding"/>
    <property type="evidence" value="ECO:0007669"/>
    <property type="project" value="UniProtKB-UniRule"/>
</dbReference>
<evidence type="ECO:0000313" key="2">
    <source>
        <dbReference type="EMBL" id="BDI30840.1"/>
    </source>
</evidence>
<keyword evidence="1" id="KW-0004">4Fe-4S</keyword>
<dbReference type="InterPro" id="IPR024924">
    <property type="entry name" value="7-CO-7-deazaguanine_synth-like"/>
</dbReference>
<organism evidence="2 3">
    <name type="scientific">Capsulimonas corticalis</name>
    <dbReference type="NCBI Taxonomy" id="2219043"/>
    <lineage>
        <taxon>Bacteria</taxon>
        <taxon>Bacillati</taxon>
        <taxon>Armatimonadota</taxon>
        <taxon>Armatimonadia</taxon>
        <taxon>Capsulimonadales</taxon>
        <taxon>Capsulimonadaceae</taxon>
        <taxon>Capsulimonas</taxon>
    </lineage>
</organism>
<protein>
    <recommendedName>
        <fullName evidence="1">7-carboxy-7-deazaguanine synthase</fullName>
        <shortName evidence="1">CDG synthase</shortName>
        <ecNumber evidence="1">4.3.99.3</ecNumber>
    </recommendedName>
    <alternativeName>
        <fullName evidence="1">Queuosine biosynthesis protein QueE</fullName>
    </alternativeName>
</protein>
<keyword evidence="1" id="KW-0456">Lyase</keyword>
<dbReference type="SFLD" id="SFLDS00029">
    <property type="entry name" value="Radical_SAM"/>
    <property type="match status" value="1"/>
</dbReference>
<comment type="function">
    <text evidence="1">Catalyzes the complex heterocyclic radical-mediated conversion of 6-carboxy-5,6,7,8-tetrahydropterin (CPH4) to 7-carboxy-7-deazaguanine (CDG), a step common to the biosynthetic pathways of all 7-deazapurine-containing compounds.</text>
</comment>
<comment type="catalytic activity">
    <reaction evidence="1">
        <text>6-carboxy-5,6,7,8-tetrahydropterin + H(+) = 7-carboxy-7-carbaguanine + NH4(+)</text>
        <dbReference type="Rhea" id="RHEA:27974"/>
        <dbReference type="ChEBI" id="CHEBI:15378"/>
        <dbReference type="ChEBI" id="CHEBI:28938"/>
        <dbReference type="ChEBI" id="CHEBI:61032"/>
        <dbReference type="ChEBI" id="CHEBI:61036"/>
        <dbReference type="EC" id="4.3.99.3"/>
    </reaction>
</comment>
<dbReference type="Gene3D" id="3.20.20.70">
    <property type="entry name" value="Aldolase class I"/>
    <property type="match status" value="1"/>
</dbReference>
<dbReference type="GO" id="GO:0051539">
    <property type="term" value="F:4 iron, 4 sulfur cluster binding"/>
    <property type="evidence" value="ECO:0007669"/>
    <property type="project" value="UniProtKB-UniRule"/>
</dbReference>
<dbReference type="PANTHER" id="PTHR42836:SF1">
    <property type="entry name" value="7-CARBOXY-7-DEAZAGUANINE SYNTHASE"/>
    <property type="match status" value="1"/>
</dbReference>
<keyword evidence="1" id="KW-0411">Iron-sulfur</keyword>
<gene>
    <name evidence="1 2" type="primary">queE</name>
    <name evidence="2" type="ORF">CCAX7_28910</name>
</gene>
<feature type="binding site" evidence="1">
    <location>
        <begin position="72"/>
        <end position="74"/>
    </location>
    <ligand>
        <name>S-adenosyl-L-methionine</name>
        <dbReference type="ChEBI" id="CHEBI:59789"/>
    </ligand>
</feature>
<keyword evidence="1" id="KW-0460">Magnesium</keyword>
<dbReference type="Pfam" id="PF04055">
    <property type="entry name" value="Radical_SAM"/>
    <property type="match status" value="1"/>
</dbReference>
<dbReference type="PIRSF" id="PIRSF000370">
    <property type="entry name" value="QueE"/>
    <property type="match status" value="1"/>
</dbReference>
<dbReference type="GO" id="GO:0000287">
    <property type="term" value="F:magnesium ion binding"/>
    <property type="evidence" value="ECO:0007669"/>
    <property type="project" value="UniProtKB-UniRule"/>
</dbReference>
<proteinExistence type="inferred from homology"/>
<dbReference type="PROSITE" id="PS51918">
    <property type="entry name" value="RADICAL_SAM"/>
    <property type="match status" value="1"/>
</dbReference>
<dbReference type="InterPro" id="IPR013785">
    <property type="entry name" value="Aldolase_TIM"/>
</dbReference>
<feature type="binding site" evidence="1">
    <location>
        <position position="62"/>
    </location>
    <ligand>
        <name>substrate</name>
    </ligand>
</feature>
<feature type="binding site" evidence="1">
    <location>
        <position position="73"/>
    </location>
    <ligand>
        <name>[4Fe-4S] cluster</name>
        <dbReference type="ChEBI" id="CHEBI:49883"/>
        <note>4Fe-4S-S-AdoMet</note>
    </ligand>
</feature>